<feature type="signal peptide" evidence="1">
    <location>
        <begin position="1"/>
        <end position="21"/>
    </location>
</feature>
<dbReference type="OrthoDB" id="9775382at2"/>
<evidence type="ECO:0008006" key="4">
    <source>
        <dbReference type="Google" id="ProtNLM"/>
    </source>
</evidence>
<dbReference type="InterPro" id="IPR046495">
    <property type="entry name" value="DUF6588"/>
</dbReference>
<accession>A0A3D9LIP5</accession>
<keyword evidence="3" id="KW-1185">Reference proteome</keyword>
<dbReference type="Pfam" id="PF20230">
    <property type="entry name" value="DUF6588"/>
    <property type="match status" value="1"/>
</dbReference>
<gene>
    <name evidence="2" type="ORF">C7460_101254</name>
</gene>
<reference evidence="2 3" key="1">
    <citation type="submission" date="2018-07" db="EMBL/GenBank/DDBJ databases">
        <title>Genomic Encyclopedia of Type Strains, Phase IV (KMG-IV): sequencing the most valuable type-strain genomes for metagenomic binning, comparative biology and taxonomic classification.</title>
        <authorList>
            <person name="Goeker M."/>
        </authorList>
    </citation>
    <scope>NUCLEOTIDE SEQUENCE [LARGE SCALE GENOMIC DNA]</scope>
    <source>
        <strain evidence="2 3">DSM 4134</strain>
    </source>
</reference>
<feature type="chain" id="PRO_5017764310" description="Outer membrane protein with beta-barrel domain" evidence="1">
    <location>
        <begin position="22"/>
        <end position="346"/>
    </location>
</feature>
<proteinExistence type="predicted"/>
<dbReference type="EMBL" id="QREG01000001">
    <property type="protein sequence ID" value="REE05735.1"/>
    <property type="molecule type" value="Genomic_DNA"/>
</dbReference>
<organism evidence="2 3">
    <name type="scientific">Marinoscillum furvescens DSM 4134</name>
    <dbReference type="NCBI Taxonomy" id="1122208"/>
    <lineage>
        <taxon>Bacteria</taxon>
        <taxon>Pseudomonadati</taxon>
        <taxon>Bacteroidota</taxon>
        <taxon>Cytophagia</taxon>
        <taxon>Cytophagales</taxon>
        <taxon>Reichenbachiellaceae</taxon>
        <taxon>Marinoscillum</taxon>
    </lineage>
</organism>
<name>A0A3D9LIP5_MARFU</name>
<comment type="caution">
    <text evidence="2">The sequence shown here is derived from an EMBL/GenBank/DDBJ whole genome shotgun (WGS) entry which is preliminary data.</text>
</comment>
<keyword evidence="1" id="KW-0732">Signal</keyword>
<protein>
    <recommendedName>
        <fullName evidence="4">Outer membrane protein with beta-barrel domain</fullName>
    </recommendedName>
</protein>
<sequence length="346" mass="36909">MQVNRILLSIALAALTLTSYAQNFGDILAVGAENAETYLTHYAGPAINSFGNGMSEGWYNTAKPHKSLGFNLTVSPSFAFIPQDDRTFLFDPAEYQDLRLEGDADGIIPTLVGGDAEAGSELVFSGEATYPGGLTFDAEQRFDVPDGVIDLNNVPFGGSPAPTYNIGVGLVKGTEVKVRVLPEVSAGDFGASMFGLGVQHDIKQWIPGISKLPFDLSALVAFSKLNLTYDINVNTGDFEGQGEAVFATSSTTVQGIISKKLLFFTPYFAVGFNAVSSTLDVNGTYRYNTATSSSEIEDPVSLEFSGAGGMRSTIGGRVKLAFFTLHAAYTLQRYNTFNTGIGISIR</sequence>
<evidence type="ECO:0000313" key="2">
    <source>
        <dbReference type="EMBL" id="REE05735.1"/>
    </source>
</evidence>
<dbReference type="AlphaFoldDB" id="A0A3D9LIP5"/>
<evidence type="ECO:0000313" key="3">
    <source>
        <dbReference type="Proteomes" id="UP000256779"/>
    </source>
</evidence>
<evidence type="ECO:0000256" key="1">
    <source>
        <dbReference type="SAM" id="SignalP"/>
    </source>
</evidence>
<dbReference type="Proteomes" id="UP000256779">
    <property type="component" value="Unassembled WGS sequence"/>
</dbReference>